<dbReference type="PANTHER" id="PTHR46325">
    <property type="entry name" value="CRIB DOMAIN-CONTAINING PROTEIN RIC8"/>
    <property type="match status" value="1"/>
</dbReference>
<feature type="domain" description="CRIB" evidence="2">
    <location>
        <begin position="53"/>
        <end position="66"/>
    </location>
</feature>
<accession>A0A6J1GE69</accession>
<evidence type="ECO:0000313" key="3">
    <source>
        <dbReference type="Proteomes" id="UP000504609"/>
    </source>
</evidence>
<evidence type="ECO:0000256" key="1">
    <source>
        <dbReference type="SAM" id="MobiDB-lite"/>
    </source>
</evidence>
<dbReference type="AlphaFoldDB" id="A0A6J1GE69"/>
<feature type="compositionally biased region" description="Low complexity" evidence="1">
    <location>
        <begin position="145"/>
        <end position="161"/>
    </location>
</feature>
<name>A0A6J1GE69_CUCMO</name>
<reference evidence="4" key="1">
    <citation type="submission" date="2025-08" db="UniProtKB">
        <authorList>
            <consortium name="RefSeq"/>
        </authorList>
    </citation>
    <scope>IDENTIFICATION</scope>
    <source>
        <tissue evidence="4">Young leaves</tissue>
    </source>
</reference>
<gene>
    <name evidence="4" type="primary">LOC111453375</name>
</gene>
<sequence>MSSKLKGIYKSFKYVSQIFGNFFFSSFNFPAIKLSLNSKVYTIAAMKDREMEIGYPTDVKHVSHIGLDNSSPSGSAPSWIKEFKGGEVSEGRDSSATAVTAVSHWSTPSQDFDVSIGYQSASDISLELRQPQLPKKPKKKKSSKHTSSSSSSSTTTNSKPS</sequence>
<protein>
    <submittedName>
        <fullName evidence="4">CRIB domain-containing protein RIC10-like isoform X1</fullName>
    </submittedName>
</protein>
<dbReference type="PANTHER" id="PTHR46325:SF20">
    <property type="entry name" value="CRIB DOMAIN-CONTAINING PROTEIN RIC10"/>
    <property type="match status" value="1"/>
</dbReference>
<evidence type="ECO:0000259" key="2">
    <source>
        <dbReference type="PROSITE" id="PS50108"/>
    </source>
</evidence>
<dbReference type="GeneID" id="111453375"/>
<dbReference type="KEGG" id="cmos:111453375"/>
<dbReference type="InterPro" id="IPR000095">
    <property type="entry name" value="CRIB_dom"/>
</dbReference>
<feature type="region of interest" description="Disordered" evidence="1">
    <location>
        <begin position="125"/>
        <end position="161"/>
    </location>
</feature>
<feature type="compositionally biased region" description="Basic residues" evidence="1">
    <location>
        <begin position="135"/>
        <end position="144"/>
    </location>
</feature>
<dbReference type="Pfam" id="PF00786">
    <property type="entry name" value="PBD"/>
    <property type="match status" value="1"/>
</dbReference>
<keyword evidence="3" id="KW-1185">Reference proteome</keyword>
<organism evidence="3 4">
    <name type="scientific">Cucurbita moschata</name>
    <name type="common">Winter crookneck squash</name>
    <name type="synonym">Cucurbita pepo var. moschata</name>
    <dbReference type="NCBI Taxonomy" id="3662"/>
    <lineage>
        <taxon>Eukaryota</taxon>
        <taxon>Viridiplantae</taxon>
        <taxon>Streptophyta</taxon>
        <taxon>Embryophyta</taxon>
        <taxon>Tracheophyta</taxon>
        <taxon>Spermatophyta</taxon>
        <taxon>Magnoliopsida</taxon>
        <taxon>eudicotyledons</taxon>
        <taxon>Gunneridae</taxon>
        <taxon>Pentapetalae</taxon>
        <taxon>rosids</taxon>
        <taxon>fabids</taxon>
        <taxon>Cucurbitales</taxon>
        <taxon>Cucurbitaceae</taxon>
        <taxon>Cucurbiteae</taxon>
        <taxon>Cucurbita</taxon>
    </lineage>
</organism>
<evidence type="ECO:0000313" key="4">
    <source>
        <dbReference type="RefSeq" id="XP_022950217.1"/>
    </source>
</evidence>
<dbReference type="PROSITE" id="PS50108">
    <property type="entry name" value="CRIB"/>
    <property type="match status" value="1"/>
</dbReference>
<dbReference type="RefSeq" id="XP_022950217.1">
    <property type="nucleotide sequence ID" value="XM_023094449.1"/>
</dbReference>
<dbReference type="Proteomes" id="UP000504609">
    <property type="component" value="Unplaced"/>
</dbReference>
<dbReference type="CDD" id="cd00132">
    <property type="entry name" value="CRIB"/>
    <property type="match status" value="1"/>
</dbReference>
<proteinExistence type="predicted"/>